<evidence type="ECO:0000313" key="2">
    <source>
        <dbReference type="EMBL" id="MCQ8181157.1"/>
    </source>
</evidence>
<dbReference type="InterPro" id="IPR027396">
    <property type="entry name" value="DsrEFH-like"/>
</dbReference>
<dbReference type="SUPFAM" id="SSF75169">
    <property type="entry name" value="DsrEFH-like"/>
    <property type="match status" value="1"/>
</dbReference>
<comment type="similarity">
    <text evidence="1">Belongs to the DsrF/TusC family.</text>
</comment>
<dbReference type="NCBIfam" id="NF001238">
    <property type="entry name" value="PRK00211.1"/>
    <property type="match status" value="1"/>
</dbReference>
<dbReference type="PANTHER" id="PTHR38780:SF1">
    <property type="entry name" value="PROTEIN TUSC"/>
    <property type="match status" value="1"/>
</dbReference>
<dbReference type="PANTHER" id="PTHR38780">
    <property type="entry name" value="PROTEIN TUSC"/>
    <property type="match status" value="1"/>
</dbReference>
<name>A0ABT1UG08_9GAMM</name>
<sequence length="118" mass="13150">MKSFLFVMRRPPHSGVRLSETLDALLTAAAFDQRVAVLWLDDGVLQLLARQQPESLALKDTSAIFKALELYEVTELCVERESLQERGLTPEDLILPVRLVGRSEINALIAGFFAVVPD</sequence>
<dbReference type="EMBL" id="JANIBM010000007">
    <property type="protein sequence ID" value="MCQ8181157.1"/>
    <property type="molecule type" value="Genomic_DNA"/>
</dbReference>
<gene>
    <name evidence="2" type="primary">tusC</name>
    <name evidence="2" type="ORF">NP603_08560</name>
</gene>
<dbReference type="InterPro" id="IPR017462">
    <property type="entry name" value="Sulphur_relay_TusC/DsrF"/>
</dbReference>
<dbReference type="NCBIfam" id="TIGR03010">
    <property type="entry name" value="sulf_tusC_dsrF"/>
    <property type="match status" value="1"/>
</dbReference>
<organism evidence="2 3">
    <name type="scientific">Methylomonas aurea</name>
    <dbReference type="NCBI Taxonomy" id="2952224"/>
    <lineage>
        <taxon>Bacteria</taxon>
        <taxon>Pseudomonadati</taxon>
        <taxon>Pseudomonadota</taxon>
        <taxon>Gammaproteobacteria</taxon>
        <taxon>Methylococcales</taxon>
        <taxon>Methylococcaceae</taxon>
        <taxon>Methylomonas</taxon>
    </lineage>
</organism>
<dbReference type="Proteomes" id="UP001524569">
    <property type="component" value="Unassembled WGS sequence"/>
</dbReference>
<dbReference type="Gene3D" id="3.40.1260.10">
    <property type="entry name" value="DsrEFH-like"/>
    <property type="match status" value="1"/>
</dbReference>
<keyword evidence="3" id="KW-1185">Reference proteome</keyword>
<accession>A0ABT1UG08</accession>
<reference evidence="2 3" key="1">
    <citation type="submission" date="2022-07" db="EMBL/GenBank/DDBJ databases">
        <title>Methylomonas rivi sp. nov., Methylomonas rosea sp. nov., Methylomonas aureus sp. nov. and Methylomonas subterranea sp. nov., four novel methanotrophs isolated from a freshwater creek and the deep terrestrial subsurface.</title>
        <authorList>
            <person name="Abin C."/>
            <person name="Sankaranarayanan K."/>
            <person name="Garner C."/>
            <person name="Sindelar R."/>
            <person name="Kotary K."/>
            <person name="Garner R."/>
            <person name="Barclay S."/>
            <person name="Lawson P."/>
            <person name="Krumholz L."/>
        </authorList>
    </citation>
    <scope>NUCLEOTIDE SEQUENCE [LARGE SCALE GENOMIC DNA]</scope>
    <source>
        <strain evidence="2 3">SURF-1</strain>
    </source>
</reference>
<dbReference type="RefSeq" id="WP_256610446.1">
    <property type="nucleotide sequence ID" value="NZ_JANIBM010000007.1"/>
</dbReference>
<evidence type="ECO:0000256" key="1">
    <source>
        <dbReference type="ARBA" id="ARBA00005996"/>
    </source>
</evidence>
<comment type="caution">
    <text evidence="2">The sequence shown here is derived from an EMBL/GenBank/DDBJ whole genome shotgun (WGS) entry which is preliminary data.</text>
</comment>
<dbReference type="InterPro" id="IPR003787">
    <property type="entry name" value="Sulphur_relay_DsrE/F-like"/>
</dbReference>
<evidence type="ECO:0000313" key="3">
    <source>
        <dbReference type="Proteomes" id="UP001524569"/>
    </source>
</evidence>
<dbReference type="Pfam" id="PF02635">
    <property type="entry name" value="DsrE"/>
    <property type="match status" value="1"/>
</dbReference>
<protein>
    <submittedName>
        <fullName evidence="2">Sulfurtransferase complex subunit TusC</fullName>
    </submittedName>
</protein>
<proteinExistence type="inferred from homology"/>